<dbReference type="PANTHER" id="PTHR11404:SF6">
    <property type="entry name" value="SUPEROXIDE DISMUTASE [MN], MITOCHONDRIAL"/>
    <property type="match status" value="1"/>
</dbReference>
<evidence type="ECO:0000259" key="5">
    <source>
        <dbReference type="Pfam" id="PF02777"/>
    </source>
</evidence>
<evidence type="ECO:0000256" key="2">
    <source>
        <dbReference type="ARBA" id="ARBA00012682"/>
    </source>
</evidence>
<dbReference type="Gramene" id="A10p06610.2_BraZ1">
    <property type="protein sequence ID" value="A10p06610.2_BraZ1.CDS"/>
    <property type="gene ID" value="A10g06610.2_BraZ1"/>
</dbReference>
<keyword evidence="3" id="KW-0479">Metal-binding</keyword>
<dbReference type="EMBL" id="LS974626">
    <property type="protein sequence ID" value="CAG7909415.1"/>
    <property type="molecule type" value="Genomic_DNA"/>
</dbReference>
<dbReference type="EC" id="1.15.1.1" evidence="2"/>
<keyword evidence="4" id="KW-0560">Oxidoreductase</keyword>
<feature type="domain" description="Manganese/iron superoxide dismutase C-terminal" evidence="5">
    <location>
        <begin position="125"/>
        <end position="196"/>
    </location>
</feature>
<evidence type="ECO:0000313" key="7">
    <source>
        <dbReference type="Proteomes" id="UP000694005"/>
    </source>
</evidence>
<protein>
    <recommendedName>
        <fullName evidence="2">superoxide dismutase</fullName>
        <ecNumber evidence="2">1.15.1.1</ecNumber>
    </recommendedName>
</protein>
<dbReference type="GO" id="GO:0004784">
    <property type="term" value="F:superoxide dismutase activity"/>
    <property type="evidence" value="ECO:0007669"/>
    <property type="project" value="UniProtKB-EC"/>
</dbReference>
<evidence type="ECO:0000256" key="3">
    <source>
        <dbReference type="ARBA" id="ARBA00022723"/>
    </source>
</evidence>
<gene>
    <name evidence="6" type="ORF">BRAPAZ1V2_A10P06610.2</name>
</gene>
<accession>A0A8D9MHB1</accession>
<dbReference type="PANTHER" id="PTHR11404">
    <property type="entry name" value="SUPEROXIDE DISMUTASE 2"/>
    <property type="match status" value="1"/>
</dbReference>
<sequence>MGKDCLFSGKIIYSSVVFYSKLKNKDRGFDESEADENRGRRKTRTLRISWGCSLVVDIVTKDLQAKSLLMEGIVATSYAEGDKFYIDPAKLLPLARFLPQPKSCEPLDFLEESCACQGEGGGEPPKGSLGGAIDTHFGSLKVLVKKMSAEGAALQGSGWVTNSLRSLWLTLDTTANQDDDKAAILVPSLLCSDLFVFVFHCSPLLPDKTLTRLVRSLLFHFSVT</sequence>
<dbReference type="Gene3D" id="3.55.40.20">
    <property type="entry name" value="Iron/manganese superoxide dismutase, C-terminal domain"/>
    <property type="match status" value="1"/>
</dbReference>
<dbReference type="Proteomes" id="UP000694005">
    <property type="component" value="Chromosome A10"/>
</dbReference>
<dbReference type="InterPro" id="IPR038664">
    <property type="entry name" value="Gar1/Naf1_Cbf5-bd_sf"/>
</dbReference>
<reference evidence="6 7" key="1">
    <citation type="submission" date="2021-07" db="EMBL/GenBank/DDBJ databases">
        <authorList>
            <consortium name="Genoscope - CEA"/>
            <person name="William W."/>
        </authorList>
    </citation>
    <scope>NUCLEOTIDE SEQUENCE [LARGE SCALE GENOMIC DNA]</scope>
</reference>
<dbReference type="SUPFAM" id="SSF54719">
    <property type="entry name" value="Fe,Mn superoxide dismutase (SOD), C-terminal domain"/>
    <property type="match status" value="1"/>
</dbReference>
<evidence type="ECO:0000256" key="1">
    <source>
        <dbReference type="ARBA" id="ARBA00008714"/>
    </source>
</evidence>
<dbReference type="GO" id="GO:0046872">
    <property type="term" value="F:metal ion binding"/>
    <property type="evidence" value="ECO:0007669"/>
    <property type="project" value="UniProtKB-KW"/>
</dbReference>
<comment type="similarity">
    <text evidence="1">Belongs to the iron/manganese superoxide dismutase family.</text>
</comment>
<dbReference type="Gene3D" id="2.40.10.230">
    <property type="entry name" value="Probable tRNA pseudouridine synthase domain"/>
    <property type="match status" value="1"/>
</dbReference>
<proteinExistence type="inferred from homology"/>
<evidence type="ECO:0000313" key="6">
    <source>
        <dbReference type="EMBL" id="CAG7909415.1"/>
    </source>
</evidence>
<dbReference type="AlphaFoldDB" id="A0A8D9MHB1"/>
<dbReference type="InterPro" id="IPR036314">
    <property type="entry name" value="SOD_C_sf"/>
</dbReference>
<organism evidence="6 7">
    <name type="scientific">Brassica campestris</name>
    <name type="common">Field mustard</name>
    <dbReference type="NCBI Taxonomy" id="3711"/>
    <lineage>
        <taxon>Eukaryota</taxon>
        <taxon>Viridiplantae</taxon>
        <taxon>Streptophyta</taxon>
        <taxon>Embryophyta</taxon>
        <taxon>Tracheophyta</taxon>
        <taxon>Spermatophyta</taxon>
        <taxon>Magnoliopsida</taxon>
        <taxon>eudicotyledons</taxon>
        <taxon>Gunneridae</taxon>
        <taxon>Pentapetalae</taxon>
        <taxon>rosids</taxon>
        <taxon>malvids</taxon>
        <taxon>Brassicales</taxon>
        <taxon>Brassicaceae</taxon>
        <taxon>Brassiceae</taxon>
        <taxon>Brassica</taxon>
    </lineage>
</organism>
<name>A0A8D9MHB1_BRACM</name>
<evidence type="ECO:0000256" key="4">
    <source>
        <dbReference type="ARBA" id="ARBA00023002"/>
    </source>
</evidence>
<dbReference type="InterPro" id="IPR019832">
    <property type="entry name" value="Mn/Fe_SOD_C"/>
</dbReference>
<dbReference type="Pfam" id="PF02777">
    <property type="entry name" value="Sod_Fe_C"/>
    <property type="match status" value="1"/>
</dbReference>
<dbReference type="InterPro" id="IPR050265">
    <property type="entry name" value="Fe/Mn_Superoxide_Dismutase"/>
</dbReference>